<feature type="region of interest" description="Disordered" evidence="2">
    <location>
        <begin position="283"/>
        <end position="318"/>
    </location>
</feature>
<reference evidence="4" key="1">
    <citation type="submission" date="2017-07" db="EMBL/GenBank/DDBJ databases">
        <title>Comparative genome mining reveals phylogenetic distribution patterns of secondary metabolites in Amycolatopsis.</title>
        <authorList>
            <person name="Adamek M."/>
            <person name="Alanjary M."/>
            <person name="Sales-Ortells H."/>
            <person name="Goodfellow M."/>
            <person name="Bull A.T."/>
            <person name="Kalinowski J."/>
            <person name="Ziemert N."/>
        </authorList>
    </citation>
    <scope>NUCLEOTIDE SEQUENCE [LARGE SCALE GENOMIC DNA]</scope>
    <source>
        <strain evidence="4">H5</strain>
    </source>
</reference>
<evidence type="ECO:0000256" key="1">
    <source>
        <dbReference type="ARBA" id="ARBA00006547"/>
    </source>
</evidence>
<dbReference type="GO" id="GO:0016407">
    <property type="term" value="F:acetyltransferase activity"/>
    <property type="evidence" value="ECO:0007669"/>
    <property type="project" value="InterPro"/>
</dbReference>
<dbReference type="Proteomes" id="UP000215199">
    <property type="component" value="Unassembled WGS sequence"/>
</dbReference>
<keyword evidence="3" id="KW-0808">Transferase</keyword>
<dbReference type="InterPro" id="IPR001447">
    <property type="entry name" value="Arylamine_N-AcTrfase"/>
</dbReference>
<dbReference type="Pfam" id="PF00797">
    <property type="entry name" value="Acetyltransf_2"/>
    <property type="match status" value="1"/>
</dbReference>
<comment type="similarity">
    <text evidence="1">Belongs to the arylamine N-acetyltransferase family.</text>
</comment>
<gene>
    <name evidence="3" type="ORF">CF165_09820</name>
</gene>
<evidence type="ECO:0000313" key="3">
    <source>
        <dbReference type="EMBL" id="OXM69787.1"/>
    </source>
</evidence>
<evidence type="ECO:0000256" key="2">
    <source>
        <dbReference type="SAM" id="MobiDB-lite"/>
    </source>
</evidence>
<keyword evidence="4" id="KW-1185">Reference proteome</keyword>
<protein>
    <submittedName>
        <fullName evidence="3">Acetyltransferase</fullName>
    </submittedName>
</protein>
<feature type="compositionally biased region" description="Basic and acidic residues" evidence="2">
    <location>
        <begin position="300"/>
        <end position="318"/>
    </location>
</feature>
<dbReference type="EMBL" id="NMUL01000007">
    <property type="protein sequence ID" value="OXM69787.1"/>
    <property type="molecule type" value="Genomic_DNA"/>
</dbReference>
<sequence>MTWRPAATDVGGEWENDAVPMREYLRAIGAGPDPGPPSAALLTRLHRLHLEAFAFEGIDPFLGIVPSLAPAAIGAKIADEGRCGYCFEQNTLFAAVLENLGFRVHRLGGRMRLGSARARGKHMALAVEADGERWLADVGFGADGLIEPLLWRDGAEAVQDGWRFRFDRAAADDWVLAAHLPGVGWFDLYSASEHRQHRIDFEITNYFIGNHPRSPFTGHLVAQYRHRGSKVLLRDRMLTEITPDGTREETEVGADELGGLLADRFRVRPGEAKLAALTTRLTGGAAAPGPVVDQGWARPMEARDPAEARQPRGAGKDR</sequence>
<dbReference type="Gene3D" id="2.40.128.150">
    <property type="entry name" value="Cysteine proteinases"/>
    <property type="match status" value="1"/>
</dbReference>
<dbReference type="AlphaFoldDB" id="A0A229TEW8"/>
<proteinExistence type="inferred from homology"/>
<dbReference type="OrthoDB" id="7181050at2"/>
<name>A0A229TEW8_9PSEU</name>
<dbReference type="InterPro" id="IPR038765">
    <property type="entry name" value="Papain-like_cys_pep_sf"/>
</dbReference>
<evidence type="ECO:0000313" key="4">
    <source>
        <dbReference type="Proteomes" id="UP000215199"/>
    </source>
</evidence>
<dbReference type="Gene3D" id="3.30.2140.10">
    <property type="entry name" value="Arylamine N-acetyltransferase"/>
    <property type="match status" value="1"/>
</dbReference>
<organism evidence="3 4">
    <name type="scientific">Amycolatopsis vastitatis</name>
    <dbReference type="NCBI Taxonomy" id="1905142"/>
    <lineage>
        <taxon>Bacteria</taxon>
        <taxon>Bacillati</taxon>
        <taxon>Actinomycetota</taxon>
        <taxon>Actinomycetes</taxon>
        <taxon>Pseudonocardiales</taxon>
        <taxon>Pseudonocardiaceae</taxon>
        <taxon>Amycolatopsis</taxon>
    </lineage>
</organism>
<accession>A0A229TEW8</accession>
<dbReference type="PANTHER" id="PTHR11786:SF0">
    <property type="entry name" value="ARYLAMINE N-ACETYLTRANSFERASE 4-RELATED"/>
    <property type="match status" value="1"/>
</dbReference>
<comment type="caution">
    <text evidence="3">The sequence shown here is derived from an EMBL/GenBank/DDBJ whole genome shotgun (WGS) entry which is preliminary data.</text>
</comment>
<dbReference type="PANTHER" id="PTHR11786">
    <property type="entry name" value="N-HYDROXYARYLAMINE O-ACETYLTRANSFERASE"/>
    <property type="match status" value="1"/>
</dbReference>
<dbReference type="RefSeq" id="WP_093947110.1">
    <property type="nucleotide sequence ID" value="NZ_NMUL01000007.1"/>
</dbReference>
<dbReference type="SUPFAM" id="SSF54001">
    <property type="entry name" value="Cysteine proteinases"/>
    <property type="match status" value="1"/>
</dbReference>